<dbReference type="Pfam" id="PF17127">
    <property type="entry name" value="DUF5106"/>
    <property type="match status" value="1"/>
</dbReference>
<dbReference type="Gene3D" id="3.40.30.10">
    <property type="entry name" value="Glutaredoxin"/>
    <property type="match status" value="1"/>
</dbReference>
<dbReference type="EMBL" id="JAPTZU010000015">
    <property type="protein sequence ID" value="MCZ2689602.1"/>
    <property type="molecule type" value="Genomic_DNA"/>
</dbReference>
<dbReference type="InterPro" id="IPR013766">
    <property type="entry name" value="Thioredoxin_domain"/>
</dbReference>
<evidence type="ECO:0000313" key="2">
    <source>
        <dbReference type="Proteomes" id="UP001079672"/>
    </source>
</evidence>
<evidence type="ECO:0000313" key="1">
    <source>
        <dbReference type="EMBL" id="MCZ2689602.1"/>
    </source>
</evidence>
<dbReference type="Proteomes" id="UP001079672">
    <property type="component" value="Unassembled WGS sequence"/>
</dbReference>
<dbReference type="InterPro" id="IPR036249">
    <property type="entry name" value="Thioredoxin-like_sf"/>
</dbReference>
<organism evidence="1 2">
    <name type="scientific">Bacteroides fragilis</name>
    <dbReference type="NCBI Taxonomy" id="817"/>
    <lineage>
        <taxon>Bacteria</taxon>
        <taxon>Pseudomonadati</taxon>
        <taxon>Bacteroidota</taxon>
        <taxon>Bacteroidia</taxon>
        <taxon>Bacteroidales</taxon>
        <taxon>Bacteroidaceae</taxon>
        <taxon>Bacteroides</taxon>
    </lineage>
</organism>
<dbReference type="InterPro" id="IPR012336">
    <property type="entry name" value="Thioredoxin-like_fold"/>
</dbReference>
<comment type="caution">
    <text evidence="1">The sequence shown here is derived from an EMBL/GenBank/DDBJ whole genome shotgun (WGS) entry which is preliminary data.</text>
</comment>
<protein>
    <submittedName>
        <fullName evidence="1">DUF5106 domain-containing protein</fullName>
    </submittedName>
</protein>
<dbReference type="SUPFAM" id="SSF52833">
    <property type="entry name" value="Thioredoxin-like"/>
    <property type="match status" value="1"/>
</dbReference>
<reference evidence="1" key="1">
    <citation type="submission" date="2022-12" db="EMBL/GenBank/DDBJ databases">
        <title>Development of a Multilocus Sequence Typing Scheme for Bacteroides fragilis Based on Whole Genome Sequencing Data and Clinical Application.</title>
        <authorList>
            <person name="Nielsen F.D."/>
            <person name="Justesen U.S."/>
        </authorList>
    </citation>
    <scope>NUCLEOTIDE SEQUENCE</scope>
    <source>
        <strain evidence="1">BF_AM_ODE_DK_2015_4</strain>
    </source>
</reference>
<dbReference type="PROSITE" id="PS51352">
    <property type="entry name" value="THIOREDOXIN_2"/>
    <property type="match status" value="1"/>
</dbReference>
<accession>A0A9D2VNA6</accession>
<dbReference type="InterPro" id="IPR033395">
    <property type="entry name" value="DUF5106"/>
</dbReference>
<gene>
    <name evidence="1" type="ORF">O1433_19050</name>
</gene>
<sequence length="338" mass="38969">MNKMNIKKKLVAFVSTVVLMALVVVCLGLLLVKVCSGTDEWKEVRIEPVVGSAAKDSVHVVHYTRPEIPQVMTEPADRAAYYVKHYWDDYLVDDTAWVNGMDTEQLYADFIDALKYAEPEANLKALYTMMVRMEADSTAYKRFCLLGEKYLYEPNSPMRNEDYYIAVLEQMVASGRLTEWEKIRPADRLKQARKNRPGMKAADFAYVTPKGESGRMSGLKAEYTLLFFYDPDCSNCRKFEKVFEEMPAFVEMVEQGTLRVLAVYPDENEEEWLVKSAHMPRGWIVGWNKAGDIRSRQLYDIHATPSLYLLDRRKRVILKDASMDQLIGYLATRDAKKK</sequence>
<dbReference type="AlphaFoldDB" id="A0A9D2VNA6"/>
<proteinExistence type="predicted"/>
<name>A0A9D2VNA6_BACFG</name>
<dbReference type="Pfam" id="PF13098">
    <property type="entry name" value="Thioredoxin_2"/>
    <property type="match status" value="1"/>
</dbReference>